<dbReference type="InterPro" id="IPR011009">
    <property type="entry name" value="Kinase-like_dom_sf"/>
</dbReference>
<name>A0ABW5H2D2_9PSEU</name>
<dbReference type="PANTHER" id="PTHR45890:SF1">
    <property type="entry name" value="AARF DOMAIN CONTAINING KINASE 2"/>
    <property type="match status" value="1"/>
</dbReference>
<accession>A0ABW5H2D2</accession>
<evidence type="ECO:0000313" key="2">
    <source>
        <dbReference type="EMBL" id="MFD2467422.1"/>
    </source>
</evidence>
<dbReference type="PROSITE" id="PS50011">
    <property type="entry name" value="PROTEIN_KINASE_DOM"/>
    <property type="match status" value="1"/>
</dbReference>
<dbReference type="InterPro" id="IPR004147">
    <property type="entry name" value="ABC1_dom"/>
</dbReference>
<dbReference type="PANTHER" id="PTHR45890">
    <property type="entry name" value="AARF DOMAIN CONTAINING KINASE 2 (PREDICTED)"/>
    <property type="match status" value="1"/>
</dbReference>
<sequence>MTVGRIGGGAVALRTARAFAVLAVRMLLLGPATAAAWLRGRSLARDVWLADTVVALGPAFVKAAQLLSTRADLLPPRVCRALSRLHDQVRPLPPSALPPALRFGTGEPRLVGAGSIACVYRVVLPDGRAVAAKVRRPGIVRSLTADLAMLEQGARLMARLPRLRGVPVTAVAAQLTASIRAQLDFAREAESLEGFRKALGEVDGVTVPGVRPGLSTEDILVMDFVDGLARRRPEDLGEEERRNAVVAALRAVYRMLFLDGVVHCDLHPGNLYFRADGSIVVLDAGFTVRLSGSAREKFAAFFYCMSQGDGEACADIVLSTASAAPGADTARFRTGLAALVAEHTGRSAADFDLVSFAAKLFDLQRAHGLHADPQFVFPILSLLVLEGTVREFHPDVDFQREARPALVTALMERVVAEPREAR</sequence>
<dbReference type="Gene3D" id="1.10.510.10">
    <property type="entry name" value="Transferase(Phosphotransferase) domain 1"/>
    <property type="match status" value="1"/>
</dbReference>
<comment type="caution">
    <text evidence="2">The sequence shown here is derived from an EMBL/GenBank/DDBJ whole genome shotgun (WGS) entry which is preliminary data.</text>
</comment>
<dbReference type="InterPro" id="IPR000719">
    <property type="entry name" value="Prot_kinase_dom"/>
</dbReference>
<dbReference type="CDD" id="cd05121">
    <property type="entry name" value="ABC1_ADCK3-like"/>
    <property type="match status" value="1"/>
</dbReference>
<dbReference type="Proteomes" id="UP001597483">
    <property type="component" value="Unassembled WGS sequence"/>
</dbReference>
<dbReference type="Pfam" id="PF03109">
    <property type="entry name" value="ABC1"/>
    <property type="match status" value="1"/>
</dbReference>
<evidence type="ECO:0000313" key="3">
    <source>
        <dbReference type="Proteomes" id="UP001597483"/>
    </source>
</evidence>
<keyword evidence="2" id="KW-0418">Kinase</keyword>
<keyword evidence="3" id="KW-1185">Reference proteome</keyword>
<dbReference type="GO" id="GO:0016301">
    <property type="term" value="F:kinase activity"/>
    <property type="evidence" value="ECO:0007669"/>
    <property type="project" value="UniProtKB-KW"/>
</dbReference>
<keyword evidence="2" id="KW-0808">Transferase</keyword>
<gene>
    <name evidence="2" type="ORF">ACFSVL_08470</name>
</gene>
<dbReference type="EMBL" id="JBHUKS010000005">
    <property type="protein sequence ID" value="MFD2467422.1"/>
    <property type="molecule type" value="Genomic_DNA"/>
</dbReference>
<dbReference type="InterPro" id="IPR052402">
    <property type="entry name" value="ADCK_kinase"/>
</dbReference>
<reference evidence="3" key="1">
    <citation type="journal article" date="2019" name="Int. J. Syst. Evol. Microbiol.">
        <title>The Global Catalogue of Microorganisms (GCM) 10K type strain sequencing project: providing services to taxonomists for standard genome sequencing and annotation.</title>
        <authorList>
            <consortium name="The Broad Institute Genomics Platform"/>
            <consortium name="The Broad Institute Genome Sequencing Center for Infectious Disease"/>
            <person name="Wu L."/>
            <person name="Ma J."/>
        </authorList>
    </citation>
    <scope>NUCLEOTIDE SEQUENCE [LARGE SCALE GENOMIC DNA]</scope>
    <source>
        <strain evidence="3">CGMCC 4.7641</strain>
    </source>
</reference>
<organism evidence="2 3">
    <name type="scientific">Amycolatopsis silviterrae</name>
    <dbReference type="NCBI Taxonomy" id="1656914"/>
    <lineage>
        <taxon>Bacteria</taxon>
        <taxon>Bacillati</taxon>
        <taxon>Actinomycetota</taxon>
        <taxon>Actinomycetes</taxon>
        <taxon>Pseudonocardiales</taxon>
        <taxon>Pseudonocardiaceae</taxon>
        <taxon>Amycolatopsis</taxon>
    </lineage>
</organism>
<dbReference type="SUPFAM" id="SSF56112">
    <property type="entry name" value="Protein kinase-like (PK-like)"/>
    <property type="match status" value="1"/>
</dbReference>
<evidence type="ECO:0000259" key="1">
    <source>
        <dbReference type="PROSITE" id="PS50011"/>
    </source>
</evidence>
<feature type="domain" description="Protein kinase" evidence="1">
    <location>
        <begin position="105"/>
        <end position="422"/>
    </location>
</feature>
<protein>
    <submittedName>
        <fullName evidence="2">ABC1 kinase family protein</fullName>
    </submittedName>
</protein>
<dbReference type="RefSeq" id="WP_378302133.1">
    <property type="nucleotide sequence ID" value="NZ_JBHUKS010000005.1"/>
</dbReference>
<proteinExistence type="predicted"/>